<name>A0AB39HDE2_9VIBR</name>
<dbReference type="RefSeq" id="WP_306101252.1">
    <property type="nucleotide sequence ID" value="NZ_CP162601.1"/>
</dbReference>
<comment type="similarity">
    <text evidence="2 6">Belongs to the 4-toluene sulfonate uptake permease (TSUP) (TC 2.A.102) family.</text>
</comment>
<dbReference type="EMBL" id="CP162601">
    <property type="protein sequence ID" value="XDK26306.1"/>
    <property type="molecule type" value="Genomic_DNA"/>
</dbReference>
<keyword evidence="6" id="KW-1003">Cell membrane</keyword>
<evidence type="ECO:0000256" key="4">
    <source>
        <dbReference type="ARBA" id="ARBA00022989"/>
    </source>
</evidence>
<keyword evidence="5 6" id="KW-0472">Membrane</keyword>
<organism evidence="7">
    <name type="scientific">Vibrio sp. HB236076</name>
    <dbReference type="NCBI Taxonomy" id="3232307"/>
    <lineage>
        <taxon>Bacteria</taxon>
        <taxon>Pseudomonadati</taxon>
        <taxon>Pseudomonadota</taxon>
        <taxon>Gammaproteobacteria</taxon>
        <taxon>Vibrionales</taxon>
        <taxon>Vibrionaceae</taxon>
        <taxon>Vibrio</taxon>
    </lineage>
</organism>
<feature type="transmembrane region" description="Helical" evidence="6">
    <location>
        <begin position="77"/>
        <end position="97"/>
    </location>
</feature>
<gene>
    <name evidence="7" type="ORF">AB0763_03730</name>
</gene>
<reference evidence="7" key="1">
    <citation type="submission" date="2024-07" db="EMBL/GenBank/DDBJ databases">
        <title>Genome Analysis of a Potential Novel Vibrio Species Secreting pH- and Thermo-stable Alginate Lyase and its Application in Producing Alginate Oligosaccharides.</title>
        <authorList>
            <person name="Huang H."/>
            <person name="Bao K."/>
        </authorList>
    </citation>
    <scope>NUCLEOTIDE SEQUENCE</scope>
    <source>
        <strain evidence="7">HB236076</strain>
    </source>
</reference>
<protein>
    <recommendedName>
        <fullName evidence="6">Probable membrane transporter protein</fullName>
    </recommendedName>
</protein>
<evidence type="ECO:0000313" key="7">
    <source>
        <dbReference type="EMBL" id="XDK26306.1"/>
    </source>
</evidence>
<comment type="subcellular location">
    <subcellularLocation>
        <location evidence="6">Cell membrane</location>
        <topology evidence="6">Multi-pass membrane protein</topology>
    </subcellularLocation>
    <subcellularLocation>
        <location evidence="1">Membrane</location>
        <topology evidence="1">Multi-pass membrane protein</topology>
    </subcellularLocation>
</comment>
<feature type="transmembrane region" description="Helical" evidence="6">
    <location>
        <begin position="103"/>
        <end position="123"/>
    </location>
</feature>
<feature type="transmembrane region" description="Helical" evidence="6">
    <location>
        <begin position="174"/>
        <end position="195"/>
    </location>
</feature>
<evidence type="ECO:0000256" key="6">
    <source>
        <dbReference type="RuleBase" id="RU363041"/>
    </source>
</evidence>
<feature type="transmembrane region" description="Helical" evidence="6">
    <location>
        <begin position="7"/>
        <end position="32"/>
    </location>
</feature>
<accession>A0AB39HDE2</accession>
<evidence type="ECO:0000256" key="2">
    <source>
        <dbReference type="ARBA" id="ARBA00009142"/>
    </source>
</evidence>
<feature type="transmembrane region" description="Helical" evidence="6">
    <location>
        <begin position="135"/>
        <end position="154"/>
    </location>
</feature>
<keyword evidence="3 6" id="KW-0812">Transmembrane</keyword>
<evidence type="ECO:0000256" key="5">
    <source>
        <dbReference type="ARBA" id="ARBA00023136"/>
    </source>
</evidence>
<evidence type="ECO:0000256" key="1">
    <source>
        <dbReference type="ARBA" id="ARBA00004141"/>
    </source>
</evidence>
<dbReference type="InterPro" id="IPR002781">
    <property type="entry name" value="TM_pro_TauE-like"/>
</dbReference>
<dbReference type="PANTHER" id="PTHR43483">
    <property type="entry name" value="MEMBRANE TRANSPORTER PROTEIN HI_0806-RELATED"/>
    <property type="match status" value="1"/>
</dbReference>
<feature type="transmembrane region" description="Helical" evidence="6">
    <location>
        <begin position="207"/>
        <end position="229"/>
    </location>
</feature>
<proteinExistence type="inferred from homology"/>
<sequence>MSVVFISLGAVVGVMAGLLGIGGGLIIVPSLLYLLPLLGVPPVLAMPMALATSLACIIITSSSSAFNHIKLGNIERLAIVSLLPGVIVGGFLGTFVAERVPIQWLPKVFGVIVLCLGLQMLLFAQAKVERRMPSAPFTAFCGLVIGLVSTLAGIGGGSLSVPFLSRHGVEMRKAVGSSSVCGGAIALSGMFGFVLHGMQAEDLPKFSLGYVYLPALFAIAFTSVCTTRFGAMLATQVSTRHLKRFFAIFLMCVAATMLF</sequence>
<keyword evidence="4 6" id="KW-1133">Transmembrane helix</keyword>
<feature type="transmembrane region" description="Helical" evidence="6">
    <location>
        <begin position="44"/>
        <end position="65"/>
    </location>
</feature>
<dbReference type="KEGG" id="vih:AB0763_03730"/>
<dbReference type="GO" id="GO:0005886">
    <property type="term" value="C:plasma membrane"/>
    <property type="evidence" value="ECO:0007669"/>
    <property type="project" value="UniProtKB-SubCell"/>
</dbReference>
<dbReference type="AlphaFoldDB" id="A0AB39HDE2"/>
<dbReference type="Pfam" id="PF01925">
    <property type="entry name" value="TauE"/>
    <property type="match status" value="1"/>
</dbReference>
<evidence type="ECO:0000256" key="3">
    <source>
        <dbReference type="ARBA" id="ARBA00022692"/>
    </source>
</evidence>
<dbReference type="PANTHER" id="PTHR43483:SF3">
    <property type="entry name" value="MEMBRANE TRANSPORTER PROTEIN HI_0806-RELATED"/>
    <property type="match status" value="1"/>
</dbReference>